<dbReference type="NCBIfam" id="NF033863">
    <property type="entry name" value="immun_TipC_fam"/>
    <property type="match status" value="1"/>
</dbReference>
<dbReference type="EMBL" id="JBHSAC010000069">
    <property type="protein sequence ID" value="MFC3932726.1"/>
    <property type="molecule type" value="Genomic_DNA"/>
</dbReference>
<accession>A0ABV8D2L6</accession>
<reference evidence="2" key="1">
    <citation type="journal article" date="2019" name="Int. J. Syst. Evol. Microbiol.">
        <title>The Global Catalogue of Microorganisms (GCM) 10K type strain sequencing project: providing services to taxonomists for standard genome sequencing and annotation.</title>
        <authorList>
            <consortium name="The Broad Institute Genomics Platform"/>
            <consortium name="The Broad Institute Genome Sequencing Center for Infectious Disease"/>
            <person name="Wu L."/>
            <person name="Ma J."/>
        </authorList>
    </citation>
    <scope>NUCLEOTIDE SEQUENCE [LARGE SCALE GENOMIC DNA]</scope>
    <source>
        <strain evidence="2">CCUG 58728</strain>
    </source>
</reference>
<organism evidence="1 2">
    <name type="scientific">Streptococcus dentapri</name>
    <dbReference type="NCBI Taxonomy" id="573564"/>
    <lineage>
        <taxon>Bacteria</taxon>
        <taxon>Bacillati</taxon>
        <taxon>Bacillota</taxon>
        <taxon>Bacilli</taxon>
        <taxon>Lactobacillales</taxon>
        <taxon>Streptococcaceae</taxon>
        <taxon>Streptococcus</taxon>
    </lineage>
</organism>
<name>A0ABV8D2L6_9STRE</name>
<comment type="caution">
    <text evidence="1">The sequence shown here is derived from an EMBL/GenBank/DDBJ whole genome shotgun (WGS) entry which is preliminary data.</text>
</comment>
<keyword evidence="2" id="KW-1185">Reference proteome</keyword>
<dbReference type="Proteomes" id="UP001595901">
    <property type="component" value="Unassembled WGS sequence"/>
</dbReference>
<dbReference type="RefSeq" id="WP_380432340.1">
    <property type="nucleotide sequence ID" value="NZ_JBHSAC010000069.1"/>
</dbReference>
<proteinExistence type="predicted"/>
<evidence type="ECO:0000313" key="2">
    <source>
        <dbReference type="Proteomes" id="UP001595901"/>
    </source>
</evidence>
<protein>
    <submittedName>
        <fullName evidence="1">TipC family immunity protein</fullName>
    </submittedName>
</protein>
<dbReference type="InterPro" id="IPR048042">
    <property type="entry name" value="TipC-like"/>
</dbReference>
<evidence type="ECO:0000313" key="1">
    <source>
        <dbReference type="EMBL" id="MFC3932726.1"/>
    </source>
</evidence>
<gene>
    <name evidence="1" type="ORF">ACFOSE_08185</name>
</gene>
<sequence length="222" mass="25756">MKRRYKILLSFLLILLFIGFIALAVLNYQTRQKSTNIFDEIYYTETSPFVNFSRFGQTRLGTKKDVVTIKRAKNSEGIEAVEAANFVENYQNLSKPTSSIQLAFFVPPKSLYKNGYLTINIGYQMKDGNTIDVLYGYSPNKKILKRQVVQNYWRDGYSEKKSTVLQTLSANHLHLADVYSYSDNILREKVLKDWCSIYNSHYSPSHWGKVKVVNTWESAKEE</sequence>